<reference evidence="12 13" key="1">
    <citation type="submission" date="2023-06" db="EMBL/GenBank/DDBJ databases">
        <title>Microbacterium sp. nov., isolated from a waste landfill.</title>
        <authorList>
            <person name="Wen W."/>
        </authorList>
    </citation>
    <scope>NUCLEOTIDE SEQUENCE [LARGE SCALE GENOMIC DNA]</scope>
    <source>
        <strain evidence="12 13">ASV49</strain>
    </source>
</reference>
<dbReference type="SMART" id="SM00829">
    <property type="entry name" value="PKS_ER"/>
    <property type="match status" value="1"/>
</dbReference>
<dbReference type="InterPro" id="IPR013149">
    <property type="entry name" value="ADH-like_C"/>
</dbReference>
<dbReference type="EC" id="1.3.1.104" evidence="9"/>
<evidence type="ECO:0000256" key="4">
    <source>
        <dbReference type="ARBA" id="ARBA00022857"/>
    </source>
</evidence>
<keyword evidence="4" id="KW-0521">NADP</keyword>
<evidence type="ECO:0000313" key="12">
    <source>
        <dbReference type="EMBL" id="MDL9977942.1"/>
    </source>
</evidence>
<evidence type="ECO:0000256" key="10">
    <source>
        <dbReference type="ARBA" id="ARBA00048843"/>
    </source>
</evidence>
<gene>
    <name evidence="12" type="ORF">QSV35_01225</name>
</gene>
<keyword evidence="6" id="KW-0560">Oxidoreductase</keyword>
<evidence type="ECO:0000256" key="1">
    <source>
        <dbReference type="ARBA" id="ARBA00010371"/>
    </source>
</evidence>
<feature type="domain" description="Enoyl reductase (ER)" evidence="11">
    <location>
        <begin position="11"/>
        <end position="323"/>
    </location>
</feature>
<dbReference type="Proteomes" id="UP001235064">
    <property type="component" value="Unassembled WGS sequence"/>
</dbReference>
<dbReference type="PANTHER" id="PTHR43981:SF2">
    <property type="entry name" value="ENOYL-[ACYL-CARRIER-PROTEIN] REDUCTASE, MITOCHONDRIAL"/>
    <property type="match status" value="1"/>
</dbReference>
<dbReference type="InterPro" id="IPR020843">
    <property type="entry name" value="ER"/>
</dbReference>
<evidence type="ECO:0000259" key="11">
    <source>
        <dbReference type="SMART" id="SM00829"/>
    </source>
</evidence>
<keyword evidence="5" id="KW-0809">Transit peptide</keyword>
<dbReference type="Gene3D" id="3.40.50.720">
    <property type="entry name" value="NAD(P)-binding Rossmann-like Domain"/>
    <property type="match status" value="1"/>
</dbReference>
<organism evidence="12 13">
    <name type="scientific">Microbacterium candidum</name>
    <dbReference type="NCBI Taxonomy" id="3041922"/>
    <lineage>
        <taxon>Bacteria</taxon>
        <taxon>Bacillati</taxon>
        <taxon>Actinomycetota</taxon>
        <taxon>Actinomycetes</taxon>
        <taxon>Micrococcales</taxon>
        <taxon>Microbacteriaceae</taxon>
        <taxon>Microbacterium</taxon>
    </lineage>
</organism>
<proteinExistence type="inferred from homology"/>
<evidence type="ECO:0000256" key="2">
    <source>
        <dbReference type="ARBA" id="ARBA00022516"/>
    </source>
</evidence>
<protein>
    <recommendedName>
        <fullName evidence="9">enoyl-[acyl-carrier-protein] reductase</fullName>
        <ecNumber evidence="9">1.3.1.104</ecNumber>
    </recommendedName>
</protein>
<dbReference type="InterPro" id="IPR013154">
    <property type="entry name" value="ADH-like_N"/>
</dbReference>
<evidence type="ECO:0000313" key="13">
    <source>
        <dbReference type="Proteomes" id="UP001235064"/>
    </source>
</evidence>
<dbReference type="RefSeq" id="WP_286285871.1">
    <property type="nucleotide sequence ID" value="NZ_JASXSZ010000001.1"/>
</dbReference>
<keyword evidence="3" id="KW-0276">Fatty acid metabolism</keyword>
<keyword evidence="13" id="KW-1185">Reference proteome</keyword>
<evidence type="ECO:0000256" key="6">
    <source>
        <dbReference type="ARBA" id="ARBA00023002"/>
    </source>
</evidence>
<keyword evidence="7" id="KW-0443">Lipid metabolism</keyword>
<evidence type="ECO:0000256" key="7">
    <source>
        <dbReference type="ARBA" id="ARBA00023098"/>
    </source>
</evidence>
<dbReference type="Pfam" id="PF00107">
    <property type="entry name" value="ADH_zinc_N"/>
    <property type="match status" value="1"/>
</dbReference>
<dbReference type="CDD" id="cd08292">
    <property type="entry name" value="ETR_like_2"/>
    <property type="match status" value="1"/>
</dbReference>
<dbReference type="SUPFAM" id="SSF51735">
    <property type="entry name" value="NAD(P)-binding Rossmann-fold domains"/>
    <property type="match status" value="1"/>
</dbReference>
<evidence type="ECO:0000256" key="9">
    <source>
        <dbReference type="ARBA" id="ARBA00038963"/>
    </source>
</evidence>
<accession>A0ABT7MU20</accession>
<keyword evidence="2" id="KW-0444">Lipid biosynthesis</keyword>
<dbReference type="SUPFAM" id="SSF50129">
    <property type="entry name" value="GroES-like"/>
    <property type="match status" value="1"/>
</dbReference>
<comment type="caution">
    <text evidence="12">The sequence shown here is derived from an EMBL/GenBank/DDBJ whole genome shotgun (WGS) entry which is preliminary data.</text>
</comment>
<evidence type="ECO:0000256" key="3">
    <source>
        <dbReference type="ARBA" id="ARBA00022832"/>
    </source>
</evidence>
<sequence>MRALIQQQFGDPAEVLAVEDVPLPEPGPREVRIRVLLSPIHNHDLWTVRGSYGYKPELPARAGTEAVGVVDAVGAEVQGFAVGQRVATGGTFGAWSEYLIAKAGALVPVPDGISDEVAAQLVSMPFSAITLVDFLEVGAGDVIIQNTANGAVGRMVAQIATSRGIRVIGVVRRSEDAAALAVSGIDDVVATDQEDWKVQVRELAGDRPIRAAVDSVGGRAAGDLLHLLGDGGMLVSFGAMASPQLELLSGDLIFKQAVVKGFWASKISEAMPTETRQALFGELVGLIAGGRLTLPVDSIHPLEDIRAAVAASGRQGRAGKVLLRP</sequence>
<keyword evidence="8" id="KW-0275">Fatty acid biosynthesis</keyword>
<dbReference type="EMBL" id="JASXSZ010000001">
    <property type="protein sequence ID" value="MDL9977942.1"/>
    <property type="molecule type" value="Genomic_DNA"/>
</dbReference>
<dbReference type="InterPro" id="IPR011032">
    <property type="entry name" value="GroES-like_sf"/>
</dbReference>
<comment type="similarity">
    <text evidence="1">Belongs to the zinc-containing alcohol dehydrogenase family. Quinone oxidoreductase subfamily.</text>
</comment>
<evidence type="ECO:0000256" key="8">
    <source>
        <dbReference type="ARBA" id="ARBA00023160"/>
    </source>
</evidence>
<dbReference type="InterPro" id="IPR051034">
    <property type="entry name" value="Mito_Enoyl-ACP_Reductase"/>
</dbReference>
<dbReference type="PANTHER" id="PTHR43981">
    <property type="entry name" value="ENOYL-[ACYL-CARRIER-PROTEIN] REDUCTASE, MITOCHONDRIAL"/>
    <property type="match status" value="1"/>
</dbReference>
<comment type="catalytic activity">
    <reaction evidence="10">
        <text>a 2,3-saturated acyl-[ACP] + NADP(+) = a (2E)-enoyl-[ACP] + NADPH + H(+)</text>
        <dbReference type="Rhea" id="RHEA:22564"/>
        <dbReference type="Rhea" id="RHEA-COMP:9925"/>
        <dbReference type="Rhea" id="RHEA-COMP:9926"/>
        <dbReference type="ChEBI" id="CHEBI:15378"/>
        <dbReference type="ChEBI" id="CHEBI:57783"/>
        <dbReference type="ChEBI" id="CHEBI:58349"/>
        <dbReference type="ChEBI" id="CHEBI:78784"/>
        <dbReference type="ChEBI" id="CHEBI:78785"/>
        <dbReference type="EC" id="1.3.1.104"/>
    </reaction>
</comment>
<dbReference type="Pfam" id="PF08240">
    <property type="entry name" value="ADH_N"/>
    <property type="match status" value="1"/>
</dbReference>
<name>A0ABT7MU20_9MICO</name>
<dbReference type="InterPro" id="IPR036291">
    <property type="entry name" value="NAD(P)-bd_dom_sf"/>
</dbReference>
<evidence type="ECO:0000256" key="5">
    <source>
        <dbReference type="ARBA" id="ARBA00022946"/>
    </source>
</evidence>
<dbReference type="Gene3D" id="3.90.180.10">
    <property type="entry name" value="Medium-chain alcohol dehydrogenases, catalytic domain"/>
    <property type="match status" value="1"/>
</dbReference>